<dbReference type="InterPro" id="IPR015421">
    <property type="entry name" value="PyrdxlP-dep_Trfase_major"/>
</dbReference>
<comment type="cofactor">
    <cofactor evidence="1 7">
        <name>pyridoxal 5'-phosphate</name>
        <dbReference type="ChEBI" id="CHEBI:597326"/>
    </cofactor>
</comment>
<dbReference type="InterPro" id="IPR015422">
    <property type="entry name" value="PyrdxlP-dep_Trfase_small"/>
</dbReference>
<dbReference type="GO" id="GO:0030170">
    <property type="term" value="F:pyridoxal phosphate binding"/>
    <property type="evidence" value="ECO:0007669"/>
    <property type="project" value="InterPro"/>
</dbReference>
<keyword evidence="4" id="KW-0808">Transferase</keyword>
<dbReference type="InterPro" id="IPR020578">
    <property type="entry name" value="Aminotrans_V_PyrdxlP_BS"/>
</dbReference>
<dbReference type="Pfam" id="PF00266">
    <property type="entry name" value="Aminotran_5"/>
    <property type="match status" value="1"/>
</dbReference>
<dbReference type="OrthoDB" id="48057at2759"/>
<keyword evidence="5" id="KW-0663">Pyridoxal phosphate</keyword>
<comment type="similarity">
    <text evidence="2">Belongs to the class-V pyridoxal-phosphate-dependent aminotransferase family. Csd subfamily.</text>
</comment>
<dbReference type="GO" id="GO:0031071">
    <property type="term" value="F:cysteine desulfurase activity"/>
    <property type="evidence" value="ECO:0007669"/>
    <property type="project" value="UniProtKB-EC"/>
</dbReference>
<evidence type="ECO:0000313" key="9">
    <source>
        <dbReference type="EMBL" id="KAG0466504.1"/>
    </source>
</evidence>
<reference evidence="9 10" key="1">
    <citation type="journal article" date="2020" name="Nat. Food">
        <title>A phased Vanilla planifolia genome enables genetic improvement of flavour and production.</title>
        <authorList>
            <person name="Hasing T."/>
            <person name="Tang H."/>
            <person name="Brym M."/>
            <person name="Khazi F."/>
            <person name="Huang T."/>
            <person name="Chambers A.H."/>
        </authorList>
    </citation>
    <scope>NUCLEOTIDE SEQUENCE [LARGE SCALE GENOMIC DNA]</scope>
    <source>
        <tissue evidence="9">Leaf</tissue>
    </source>
</reference>
<dbReference type="InterPro" id="IPR000192">
    <property type="entry name" value="Aminotrans_V_dom"/>
</dbReference>
<dbReference type="EC" id="2.8.1.7" evidence="3"/>
<sequence>MIGVCHLPCSTSHRSLSKLIFNSTPLVANYNVAAGVSHPCSSTVAASTTTFTPLEDSESTSLGEIIRSDFPILQQKVNGRDLVYLDSAATSQKPNYVLNALREYYETSNSNVHRGIHYLSQRATTAYENARENVANFINAQDQREVVFTRNATEAINLVANSWGDLNLGSGDEVLLTVAEHHSAIVPWQIVAQKKGATLRYVDLTTDEVPDIEQFKKSISKKTKIVIIHHVSNVLGSVLPIDDIVLWSHNMGAMVLVDACQSVPHMVVDVQKLDVDFLVASSHKMCGPTGIGFLYGKMSLLSSMPPFLGGGEMISDVFQDYSTYAEPPSRFEAGTPAIAEAIGLGAAIEYLSGIGMERIHNYERELAHYLYHSLTSIPDVRVYGPVPSETFARAALCSFNVKNIHPTDIATILDQRGVAIRSGHHCAQPLHRYLGINASARASLYFYNTKEEIDRFIEALKETISFFSSM</sequence>
<dbReference type="Gene3D" id="3.90.1150.10">
    <property type="entry name" value="Aspartate Aminotransferase, domain 1"/>
    <property type="match status" value="1"/>
</dbReference>
<evidence type="ECO:0000313" key="10">
    <source>
        <dbReference type="Proteomes" id="UP000636800"/>
    </source>
</evidence>
<dbReference type="Proteomes" id="UP000636800">
    <property type="component" value="Unassembled WGS sequence"/>
</dbReference>
<accession>A0A835Q6E8</accession>
<dbReference type="InterPro" id="IPR015424">
    <property type="entry name" value="PyrdxlP-dep_Trfase"/>
</dbReference>
<keyword evidence="10" id="KW-1185">Reference proteome</keyword>
<evidence type="ECO:0000256" key="3">
    <source>
        <dbReference type="ARBA" id="ARBA00012239"/>
    </source>
</evidence>
<dbReference type="PROSITE" id="PS00595">
    <property type="entry name" value="AA_TRANSFER_CLASS_5"/>
    <property type="match status" value="1"/>
</dbReference>
<name>A0A835Q6E8_VANPL</name>
<comment type="catalytic activity">
    <reaction evidence="6">
        <text>(sulfur carrier)-H + L-cysteine = (sulfur carrier)-SH + L-alanine</text>
        <dbReference type="Rhea" id="RHEA:43892"/>
        <dbReference type="Rhea" id="RHEA-COMP:14737"/>
        <dbReference type="Rhea" id="RHEA-COMP:14739"/>
        <dbReference type="ChEBI" id="CHEBI:29917"/>
        <dbReference type="ChEBI" id="CHEBI:35235"/>
        <dbReference type="ChEBI" id="CHEBI:57972"/>
        <dbReference type="ChEBI" id="CHEBI:64428"/>
        <dbReference type="EC" id="2.8.1.7"/>
    </reaction>
</comment>
<evidence type="ECO:0000256" key="6">
    <source>
        <dbReference type="ARBA" id="ARBA00050776"/>
    </source>
</evidence>
<protein>
    <recommendedName>
        <fullName evidence="3">cysteine desulfurase</fullName>
        <ecNumber evidence="3">2.8.1.7</ecNumber>
    </recommendedName>
</protein>
<evidence type="ECO:0000256" key="1">
    <source>
        <dbReference type="ARBA" id="ARBA00001933"/>
    </source>
</evidence>
<dbReference type="InterPro" id="IPR010970">
    <property type="entry name" value="Cys_dSase_SufS"/>
</dbReference>
<dbReference type="PANTHER" id="PTHR43586:SF8">
    <property type="entry name" value="CYSTEINE DESULFURASE 1, CHLOROPLASTIC"/>
    <property type="match status" value="1"/>
</dbReference>
<feature type="domain" description="Aminotransferase class V" evidence="8">
    <location>
        <begin position="83"/>
        <end position="456"/>
    </location>
</feature>
<evidence type="ECO:0000256" key="7">
    <source>
        <dbReference type="RuleBase" id="RU004504"/>
    </source>
</evidence>
<dbReference type="PANTHER" id="PTHR43586">
    <property type="entry name" value="CYSTEINE DESULFURASE"/>
    <property type="match status" value="1"/>
</dbReference>
<dbReference type="Gene3D" id="3.40.640.10">
    <property type="entry name" value="Type I PLP-dependent aspartate aminotransferase-like (Major domain)"/>
    <property type="match status" value="1"/>
</dbReference>
<organism evidence="9 10">
    <name type="scientific">Vanilla planifolia</name>
    <name type="common">Vanilla</name>
    <dbReference type="NCBI Taxonomy" id="51239"/>
    <lineage>
        <taxon>Eukaryota</taxon>
        <taxon>Viridiplantae</taxon>
        <taxon>Streptophyta</taxon>
        <taxon>Embryophyta</taxon>
        <taxon>Tracheophyta</taxon>
        <taxon>Spermatophyta</taxon>
        <taxon>Magnoliopsida</taxon>
        <taxon>Liliopsida</taxon>
        <taxon>Asparagales</taxon>
        <taxon>Orchidaceae</taxon>
        <taxon>Vanilloideae</taxon>
        <taxon>Vanilleae</taxon>
        <taxon>Vanilla</taxon>
    </lineage>
</organism>
<dbReference type="AlphaFoldDB" id="A0A835Q6E8"/>
<evidence type="ECO:0000259" key="8">
    <source>
        <dbReference type="Pfam" id="PF00266"/>
    </source>
</evidence>
<dbReference type="NCBIfam" id="TIGR01979">
    <property type="entry name" value="sufS"/>
    <property type="match status" value="1"/>
</dbReference>
<evidence type="ECO:0000256" key="2">
    <source>
        <dbReference type="ARBA" id="ARBA00010447"/>
    </source>
</evidence>
<gene>
    <name evidence="9" type="ORF">HPP92_018084</name>
</gene>
<evidence type="ECO:0000256" key="4">
    <source>
        <dbReference type="ARBA" id="ARBA00022679"/>
    </source>
</evidence>
<comment type="caution">
    <text evidence="9">The sequence shown here is derived from an EMBL/GenBank/DDBJ whole genome shotgun (WGS) entry which is preliminary data.</text>
</comment>
<dbReference type="SUPFAM" id="SSF53383">
    <property type="entry name" value="PLP-dependent transferases"/>
    <property type="match status" value="1"/>
</dbReference>
<dbReference type="CDD" id="cd06453">
    <property type="entry name" value="SufS_like"/>
    <property type="match status" value="1"/>
</dbReference>
<dbReference type="EMBL" id="JADCNL010000009">
    <property type="protein sequence ID" value="KAG0466504.1"/>
    <property type="molecule type" value="Genomic_DNA"/>
</dbReference>
<evidence type="ECO:0000256" key="5">
    <source>
        <dbReference type="ARBA" id="ARBA00022898"/>
    </source>
</evidence>
<dbReference type="GO" id="GO:0006534">
    <property type="term" value="P:cysteine metabolic process"/>
    <property type="evidence" value="ECO:0007669"/>
    <property type="project" value="InterPro"/>
</dbReference>
<proteinExistence type="inferred from homology"/>